<dbReference type="GO" id="GO:0030018">
    <property type="term" value="C:Z disc"/>
    <property type="evidence" value="ECO:0007669"/>
    <property type="project" value="TreeGrafter"/>
</dbReference>
<organism evidence="10 11">
    <name type="scientific">Varroa destructor</name>
    <name type="common">Honeybee mite</name>
    <dbReference type="NCBI Taxonomy" id="109461"/>
    <lineage>
        <taxon>Eukaryota</taxon>
        <taxon>Metazoa</taxon>
        <taxon>Ecdysozoa</taxon>
        <taxon>Arthropoda</taxon>
        <taxon>Chelicerata</taxon>
        <taxon>Arachnida</taxon>
        <taxon>Acari</taxon>
        <taxon>Parasitiformes</taxon>
        <taxon>Mesostigmata</taxon>
        <taxon>Gamasina</taxon>
        <taxon>Dermanyssoidea</taxon>
        <taxon>Varroidae</taxon>
        <taxon>Varroa</taxon>
    </lineage>
</organism>
<dbReference type="OrthoDB" id="5911912at2759"/>
<dbReference type="RefSeq" id="XP_022648786.1">
    <property type="nucleotide sequence ID" value="XM_022793051.1"/>
</dbReference>
<dbReference type="InterPro" id="IPR036034">
    <property type="entry name" value="PDZ_sf"/>
</dbReference>
<proteinExistence type="predicted"/>
<dbReference type="GO" id="GO:0046872">
    <property type="term" value="F:metal ion binding"/>
    <property type="evidence" value="ECO:0007669"/>
    <property type="project" value="UniProtKB-KW"/>
</dbReference>
<dbReference type="CTD" id="36740"/>
<evidence type="ECO:0000313" key="10">
    <source>
        <dbReference type="EnsemblMetazoa" id="XP_022648786"/>
    </source>
</evidence>
<evidence type="ECO:0000256" key="3">
    <source>
        <dbReference type="ARBA" id="ARBA00022723"/>
    </source>
</evidence>
<dbReference type="CDD" id="cd09455">
    <property type="entry name" value="LIM1_Enigma_like_1"/>
    <property type="match status" value="1"/>
</dbReference>
<dbReference type="InterPro" id="IPR001478">
    <property type="entry name" value="PDZ"/>
</dbReference>
<dbReference type="SUPFAM" id="SSF50156">
    <property type="entry name" value="PDZ domain-like"/>
    <property type="match status" value="1"/>
</dbReference>
<reference evidence="10" key="1">
    <citation type="submission" date="2021-01" db="UniProtKB">
        <authorList>
            <consortium name="EnsemblMetazoa"/>
        </authorList>
    </citation>
    <scope>IDENTIFICATION</scope>
</reference>
<accession>A0A7M7JKB3</accession>
<dbReference type="PANTHER" id="PTHR24214:SF38">
    <property type="entry name" value="PDZ AND LIM DOMAIN PROTEIN ZASP-RELATED"/>
    <property type="match status" value="1"/>
</dbReference>
<evidence type="ECO:0000256" key="6">
    <source>
        <dbReference type="PROSITE-ProRule" id="PRU00125"/>
    </source>
</evidence>
<dbReference type="GeneID" id="111245132"/>
<dbReference type="OMA" id="ERGPMNT"/>
<keyword evidence="3 6" id="KW-0479">Metal-binding</keyword>
<dbReference type="FunFam" id="2.10.110.10:FF:000073">
    <property type="entry name" value="Uncharacterized protein, isoform Z"/>
    <property type="match status" value="1"/>
</dbReference>
<dbReference type="FunFam" id="2.10.110.10:FF:000069">
    <property type="entry name" value="Uncharacterized protein, isoform Z"/>
    <property type="match status" value="1"/>
</dbReference>
<dbReference type="GO" id="GO:0003779">
    <property type="term" value="F:actin binding"/>
    <property type="evidence" value="ECO:0007669"/>
    <property type="project" value="TreeGrafter"/>
</dbReference>
<keyword evidence="5 6" id="KW-0440">LIM domain</keyword>
<evidence type="ECO:0000259" key="8">
    <source>
        <dbReference type="PROSITE" id="PS50023"/>
    </source>
</evidence>
<dbReference type="InParanoid" id="A0A7M7JKB3"/>
<feature type="region of interest" description="Disordered" evidence="7">
    <location>
        <begin position="198"/>
        <end position="246"/>
    </location>
</feature>
<dbReference type="Gene3D" id="2.10.110.10">
    <property type="entry name" value="Cysteine Rich Protein"/>
    <property type="match status" value="4"/>
</dbReference>
<dbReference type="GO" id="GO:0005912">
    <property type="term" value="C:adherens junction"/>
    <property type="evidence" value="ECO:0007669"/>
    <property type="project" value="TreeGrafter"/>
</dbReference>
<evidence type="ECO:0000256" key="1">
    <source>
        <dbReference type="ARBA" id="ARBA00004496"/>
    </source>
</evidence>
<dbReference type="GO" id="GO:0031941">
    <property type="term" value="C:filamentous actin"/>
    <property type="evidence" value="ECO:0007669"/>
    <property type="project" value="TreeGrafter"/>
</dbReference>
<dbReference type="EnsemblMetazoa" id="XM_022793051">
    <property type="protein sequence ID" value="XP_022648786"/>
    <property type="gene ID" value="LOC111245132"/>
</dbReference>
<keyword evidence="4 6" id="KW-0862">Zinc</keyword>
<dbReference type="SMART" id="SM00132">
    <property type="entry name" value="LIM"/>
    <property type="match status" value="4"/>
</dbReference>
<dbReference type="Proteomes" id="UP000594260">
    <property type="component" value="Unplaced"/>
</dbReference>
<dbReference type="InterPro" id="IPR001781">
    <property type="entry name" value="Znf_LIM"/>
</dbReference>
<dbReference type="GO" id="GO:0061061">
    <property type="term" value="P:muscle structure development"/>
    <property type="evidence" value="ECO:0007669"/>
    <property type="project" value="TreeGrafter"/>
</dbReference>
<dbReference type="Gene3D" id="2.30.42.10">
    <property type="match status" value="1"/>
</dbReference>
<dbReference type="PANTHER" id="PTHR24214">
    <property type="entry name" value="PDZ AND LIM DOMAIN PROTEIN ZASP"/>
    <property type="match status" value="1"/>
</dbReference>
<evidence type="ECO:0000256" key="5">
    <source>
        <dbReference type="ARBA" id="ARBA00023038"/>
    </source>
</evidence>
<dbReference type="GO" id="GO:0007507">
    <property type="term" value="P:heart development"/>
    <property type="evidence" value="ECO:0007669"/>
    <property type="project" value="TreeGrafter"/>
</dbReference>
<dbReference type="SUPFAM" id="SSF57716">
    <property type="entry name" value="Glucocorticoid receptor-like (DNA-binding domain)"/>
    <property type="match status" value="4"/>
</dbReference>
<dbReference type="PROSITE" id="PS50106">
    <property type="entry name" value="PDZ"/>
    <property type="match status" value="1"/>
</dbReference>
<evidence type="ECO:0000259" key="9">
    <source>
        <dbReference type="PROSITE" id="PS50106"/>
    </source>
</evidence>
<feature type="domain" description="PDZ" evidence="9">
    <location>
        <begin position="5"/>
        <end position="87"/>
    </location>
</feature>
<dbReference type="InterPro" id="IPR006643">
    <property type="entry name" value="Zasp-like_motif"/>
</dbReference>
<feature type="compositionally biased region" description="Low complexity" evidence="7">
    <location>
        <begin position="317"/>
        <end position="344"/>
    </location>
</feature>
<feature type="domain" description="LIM zinc-binding" evidence="8">
    <location>
        <begin position="254"/>
        <end position="313"/>
    </location>
</feature>
<dbReference type="InterPro" id="IPR031847">
    <property type="entry name" value="PDLI1-4/Zasp-like_mid"/>
</dbReference>
<evidence type="ECO:0000256" key="2">
    <source>
        <dbReference type="ARBA" id="ARBA00022490"/>
    </source>
</evidence>
<dbReference type="Pfam" id="PF00595">
    <property type="entry name" value="PDZ"/>
    <property type="match status" value="1"/>
</dbReference>
<sequence>MSETTVKLMRGDKTPWGFRLGGGKDFGYPICVQRSTPGSLAEQAGIRTGDQIVRICERPTELMSHQDAQAAILNAGNYLELTVVRGGALTWAPAVQPVGDIVLGSEGPLTRTSLAAHKQPHAPIGSAHNITAKPFQVPGSTLVNKQYNCPAALYSMENIRDALEKQAEVLTGGAKGINFMKEDKPLNTDSAVYRMVQEEDKAPRTPASPLPRQTSGIDSSPLGAAQSGLRHVEAPRPTPQPAAPHGNIAVGGPNICVECGKIIVGVFCRIKDRNIHAECFRCATCGTSLKNQGYFLVGGKLYCDMHARNASVMLKEPVSPSSNAPVVPLSTPASISSTPASSTPYGAHPSSLQFRSVPPPLSPRPDPQRGSGCFDASTIPAAPGGSSSPANVASRWPPQQQKQQQQQQQRTQQQSVEQTTTTTTTTSAGSGLNPGAGNWPAPRRGRGLLSTQAANVGRIPICASCNVPIRGPFVSAIGKSWCPAHFMCANATCRRDLMDCGFVEERNQLYCETCFENYMAPSCSKCHQRIKGDCLKAMDRPWHPTCFTCSYCRRPFGNNSFYLEDGKPYCEKDWNDLFTSKCFGCGYPIEAGDRWVEALNNNYHSTCFKCTVCHNALEGQSFYAKAGKPYCRLHAR</sequence>
<feature type="domain" description="LIM zinc-binding" evidence="8">
    <location>
        <begin position="521"/>
        <end position="580"/>
    </location>
</feature>
<dbReference type="KEGG" id="vde:111245132"/>
<keyword evidence="11" id="KW-1185">Reference proteome</keyword>
<dbReference type="InterPro" id="IPR050604">
    <property type="entry name" value="PDZ-LIM_domain"/>
</dbReference>
<dbReference type="PROSITE" id="PS00478">
    <property type="entry name" value="LIM_DOMAIN_1"/>
    <property type="match status" value="2"/>
</dbReference>
<evidence type="ECO:0000313" key="11">
    <source>
        <dbReference type="Proteomes" id="UP000594260"/>
    </source>
</evidence>
<dbReference type="CDD" id="cd23068">
    <property type="entry name" value="PDZ_ZASP52-like"/>
    <property type="match status" value="1"/>
</dbReference>
<dbReference type="SMART" id="SM00228">
    <property type="entry name" value="PDZ"/>
    <property type="match status" value="1"/>
</dbReference>
<dbReference type="FunCoup" id="A0A7M7JKB3">
    <property type="interactions" value="3"/>
</dbReference>
<dbReference type="FunFam" id="2.10.110.10:FF:000020">
    <property type="entry name" value="PDZ and LIM domain protein 5"/>
    <property type="match status" value="1"/>
</dbReference>
<feature type="region of interest" description="Disordered" evidence="7">
    <location>
        <begin position="317"/>
        <end position="446"/>
    </location>
</feature>
<evidence type="ECO:0000256" key="7">
    <source>
        <dbReference type="SAM" id="MobiDB-lite"/>
    </source>
</evidence>
<evidence type="ECO:0008006" key="12">
    <source>
        <dbReference type="Google" id="ProtNLM"/>
    </source>
</evidence>
<dbReference type="GO" id="GO:0001725">
    <property type="term" value="C:stress fiber"/>
    <property type="evidence" value="ECO:0007669"/>
    <property type="project" value="TreeGrafter"/>
</dbReference>
<dbReference type="FunFam" id="2.10.110.10:FF:000060">
    <property type="entry name" value="Uncharacterized protein, isoform Z"/>
    <property type="match status" value="1"/>
</dbReference>
<dbReference type="Pfam" id="PF00412">
    <property type="entry name" value="LIM"/>
    <property type="match status" value="4"/>
</dbReference>
<dbReference type="PROSITE" id="PS50023">
    <property type="entry name" value="LIM_DOMAIN_2"/>
    <property type="match status" value="3"/>
</dbReference>
<dbReference type="Pfam" id="PF15936">
    <property type="entry name" value="DUF4749"/>
    <property type="match status" value="1"/>
</dbReference>
<protein>
    <recommendedName>
        <fullName evidence="12">PDZ and LIM domain protein Zasp</fullName>
    </recommendedName>
</protein>
<dbReference type="AlphaFoldDB" id="A0A7M7JKB3"/>
<dbReference type="SMART" id="SM00735">
    <property type="entry name" value="ZM"/>
    <property type="match status" value="1"/>
</dbReference>
<feature type="compositionally biased region" description="Low complexity" evidence="7">
    <location>
        <begin position="399"/>
        <end position="426"/>
    </location>
</feature>
<feature type="domain" description="LIM zinc-binding" evidence="8">
    <location>
        <begin position="581"/>
        <end position="636"/>
    </location>
</feature>
<dbReference type="GO" id="GO:0051371">
    <property type="term" value="F:muscle alpha-actinin binding"/>
    <property type="evidence" value="ECO:0007669"/>
    <property type="project" value="TreeGrafter"/>
</dbReference>
<dbReference type="CDD" id="cd09461">
    <property type="entry name" value="LIM3_Enigma_like_1"/>
    <property type="match status" value="1"/>
</dbReference>
<dbReference type="FunFam" id="2.30.42.10:FF:000055">
    <property type="entry name" value="PDZ and LIM domain protein 3"/>
    <property type="match status" value="1"/>
</dbReference>
<keyword evidence="2" id="KW-0963">Cytoplasm</keyword>
<comment type="subcellular location">
    <subcellularLocation>
        <location evidence="1">Cytoplasm</location>
    </subcellularLocation>
</comment>
<name>A0A7M7JKB3_VARDE</name>
<dbReference type="GO" id="GO:0030036">
    <property type="term" value="P:actin cytoskeleton organization"/>
    <property type="evidence" value="ECO:0007669"/>
    <property type="project" value="TreeGrafter"/>
</dbReference>
<evidence type="ECO:0000256" key="4">
    <source>
        <dbReference type="ARBA" id="ARBA00022833"/>
    </source>
</evidence>